<evidence type="ECO:0000256" key="2">
    <source>
        <dbReference type="ARBA" id="ARBA00022908"/>
    </source>
</evidence>
<dbReference type="InterPro" id="IPR010998">
    <property type="entry name" value="Integrase_recombinase_N"/>
</dbReference>
<evidence type="ECO:0000259" key="6">
    <source>
        <dbReference type="PROSITE" id="PS51898"/>
    </source>
</evidence>
<evidence type="ECO:0000259" key="7">
    <source>
        <dbReference type="PROSITE" id="PS51900"/>
    </source>
</evidence>
<dbReference type="PROSITE" id="PS51898">
    <property type="entry name" value="TYR_RECOMBINASE"/>
    <property type="match status" value="1"/>
</dbReference>
<protein>
    <submittedName>
        <fullName evidence="8">Recombinase XerC</fullName>
    </submittedName>
</protein>
<dbReference type="Gene3D" id="1.10.150.130">
    <property type="match status" value="1"/>
</dbReference>
<dbReference type="PANTHER" id="PTHR30349">
    <property type="entry name" value="PHAGE INTEGRASE-RELATED"/>
    <property type="match status" value="1"/>
</dbReference>
<dbReference type="Pfam" id="PF02899">
    <property type="entry name" value="Phage_int_SAM_1"/>
    <property type="match status" value="1"/>
</dbReference>
<dbReference type="SUPFAM" id="SSF56349">
    <property type="entry name" value="DNA breaking-rejoining enzymes"/>
    <property type="match status" value="1"/>
</dbReference>
<evidence type="ECO:0000313" key="8">
    <source>
        <dbReference type="EMBL" id="THF80284.1"/>
    </source>
</evidence>
<dbReference type="InterPro" id="IPR013762">
    <property type="entry name" value="Integrase-like_cat_sf"/>
</dbReference>
<dbReference type="InterPro" id="IPR044068">
    <property type="entry name" value="CB"/>
</dbReference>
<evidence type="ECO:0000256" key="3">
    <source>
        <dbReference type="ARBA" id="ARBA00023125"/>
    </source>
</evidence>
<dbReference type="RefSeq" id="WP_136369721.1">
    <property type="nucleotide sequence ID" value="NZ_SSOB01000011.1"/>
</dbReference>
<organism evidence="8 9">
    <name type="scientific">Cohnella fermenti</name>
    <dbReference type="NCBI Taxonomy" id="2565925"/>
    <lineage>
        <taxon>Bacteria</taxon>
        <taxon>Bacillati</taxon>
        <taxon>Bacillota</taxon>
        <taxon>Bacilli</taxon>
        <taxon>Bacillales</taxon>
        <taxon>Paenibacillaceae</taxon>
        <taxon>Cohnella</taxon>
    </lineage>
</organism>
<dbReference type="GO" id="GO:0015074">
    <property type="term" value="P:DNA integration"/>
    <property type="evidence" value="ECO:0007669"/>
    <property type="project" value="UniProtKB-KW"/>
</dbReference>
<feature type="domain" description="Tyr recombinase" evidence="6">
    <location>
        <begin position="124"/>
        <end position="305"/>
    </location>
</feature>
<feature type="domain" description="Core-binding (CB)" evidence="7">
    <location>
        <begin position="17"/>
        <end position="100"/>
    </location>
</feature>
<keyword evidence="9" id="KW-1185">Reference proteome</keyword>
<dbReference type="EMBL" id="SSOB01000011">
    <property type="protein sequence ID" value="THF80284.1"/>
    <property type="molecule type" value="Genomic_DNA"/>
</dbReference>
<dbReference type="PROSITE" id="PS51900">
    <property type="entry name" value="CB"/>
    <property type="match status" value="1"/>
</dbReference>
<gene>
    <name evidence="8" type="ORF">E6C55_10375</name>
</gene>
<dbReference type="InterPro" id="IPR050090">
    <property type="entry name" value="Tyrosine_recombinase_XerCD"/>
</dbReference>
<dbReference type="Gene3D" id="1.10.443.10">
    <property type="entry name" value="Intergrase catalytic core"/>
    <property type="match status" value="1"/>
</dbReference>
<reference evidence="8 9" key="1">
    <citation type="submission" date="2019-04" db="EMBL/GenBank/DDBJ databases">
        <title>Cohnella sp. nov. isolated from preserved vegetables.</title>
        <authorList>
            <person name="Lin S.-Y."/>
            <person name="Hung M.-H."/>
            <person name="Young C.-C."/>
        </authorList>
    </citation>
    <scope>NUCLEOTIDE SEQUENCE [LARGE SCALE GENOMIC DNA]</scope>
    <source>
        <strain evidence="8 9">CC-MHH1044</strain>
    </source>
</reference>
<name>A0A4S4BYF1_9BACL</name>
<dbReference type="GO" id="GO:0003677">
    <property type="term" value="F:DNA binding"/>
    <property type="evidence" value="ECO:0007669"/>
    <property type="project" value="UniProtKB-UniRule"/>
</dbReference>
<comment type="similarity">
    <text evidence="1">Belongs to the 'phage' integrase family.</text>
</comment>
<dbReference type="PANTHER" id="PTHR30349:SF64">
    <property type="entry name" value="PROPHAGE INTEGRASE INTD-RELATED"/>
    <property type="match status" value="1"/>
</dbReference>
<dbReference type="GO" id="GO:0006310">
    <property type="term" value="P:DNA recombination"/>
    <property type="evidence" value="ECO:0007669"/>
    <property type="project" value="UniProtKB-KW"/>
</dbReference>
<keyword evidence="4" id="KW-0233">DNA recombination</keyword>
<dbReference type="OrthoDB" id="283809at2"/>
<evidence type="ECO:0000256" key="4">
    <source>
        <dbReference type="ARBA" id="ARBA00023172"/>
    </source>
</evidence>
<dbReference type="AlphaFoldDB" id="A0A4S4BYF1"/>
<keyword evidence="3 5" id="KW-0238">DNA-binding</keyword>
<dbReference type="InterPro" id="IPR011010">
    <property type="entry name" value="DNA_brk_join_enz"/>
</dbReference>
<dbReference type="Pfam" id="PF00589">
    <property type="entry name" value="Phage_integrase"/>
    <property type="match status" value="1"/>
</dbReference>
<sequence>MRVGTVEDREISQSLELDDEQMVECFLGGYHRPNTIRNYRRALMNFRSFMGSKPMRDVTWHDVERYKASLLGRNEASKSLSPSAVASLIAPLRSFFKWGSDANIGLFTHNPASRVRLPRIHVTSGHHYLTQAELTLLLEYLRKKGMRDWMMALDMAILGLRVSELTQIGWGDFIKGPSDSGVWLSIVNGKGGKSRQVKVPEALWKLHNIPAIRTKLKSRGMNADTDQRIFPLSVRQVERILEIACKECGIDKKVTPHWLRHTNATMALLNGASLQQVQHTLGHMQINTTQRYLHTVELMQKNAPDFVADSMRHLIDEVLF</sequence>
<dbReference type="Proteomes" id="UP000310636">
    <property type="component" value="Unassembled WGS sequence"/>
</dbReference>
<accession>A0A4S4BYF1</accession>
<keyword evidence="2" id="KW-0229">DNA integration</keyword>
<dbReference type="InterPro" id="IPR002104">
    <property type="entry name" value="Integrase_catalytic"/>
</dbReference>
<dbReference type="InterPro" id="IPR004107">
    <property type="entry name" value="Integrase_SAM-like_N"/>
</dbReference>
<evidence type="ECO:0000256" key="5">
    <source>
        <dbReference type="PROSITE-ProRule" id="PRU01248"/>
    </source>
</evidence>
<evidence type="ECO:0000256" key="1">
    <source>
        <dbReference type="ARBA" id="ARBA00008857"/>
    </source>
</evidence>
<comment type="caution">
    <text evidence="8">The sequence shown here is derived from an EMBL/GenBank/DDBJ whole genome shotgun (WGS) entry which is preliminary data.</text>
</comment>
<proteinExistence type="inferred from homology"/>
<evidence type="ECO:0000313" key="9">
    <source>
        <dbReference type="Proteomes" id="UP000310636"/>
    </source>
</evidence>